<comment type="caution">
    <text evidence="1">The sequence shown here is derived from an EMBL/GenBank/DDBJ whole genome shotgun (WGS) entry which is preliminary data.</text>
</comment>
<dbReference type="AlphaFoldDB" id="A0A6A0A7R3"/>
<reference evidence="1 2" key="1">
    <citation type="submission" date="2020-02" db="EMBL/GenBank/DDBJ databases">
        <title>Draft genome sequence of Haematococcus lacustris strain NIES-144.</title>
        <authorList>
            <person name="Morimoto D."/>
            <person name="Nakagawa S."/>
            <person name="Yoshida T."/>
            <person name="Sawayama S."/>
        </authorList>
    </citation>
    <scope>NUCLEOTIDE SEQUENCE [LARGE SCALE GENOMIC DNA]</scope>
    <source>
        <strain evidence="1 2">NIES-144</strain>
    </source>
</reference>
<accession>A0A6A0A7R3</accession>
<feature type="non-terminal residue" evidence="1">
    <location>
        <position position="1"/>
    </location>
</feature>
<proteinExistence type="predicted"/>
<evidence type="ECO:0000313" key="1">
    <source>
        <dbReference type="EMBL" id="GFH28521.1"/>
    </source>
</evidence>
<dbReference type="EMBL" id="BLLF01003914">
    <property type="protein sequence ID" value="GFH28521.1"/>
    <property type="molecule type" value="Genomic_DNA"/>
</dbReference>
<protein>
    <submittedName>
        <fullName evidence="1">Uncharacterized protein</fullName>
    </submittedName>
</protein>
<dbReference type="Proteomes" id="UP000485058">
    <property type="component" value="Unassembled WGS sequence"/>
</dbReference>
<keyword evidence="2" id="KW-1185">Reference proteome</keyword>
<organism evidence="1 2">
    <name type="scientific">Haematococcus lacustris</name>
    <name type="common">Green alga</name>
    <name type="synonym">Haematococcus pluvialis</name>
    <dbReference type="NCBI Taxonomy" id="44745"/>
    <lineage>
        <taxon>Eukaryota</taxon>
        <taxon>Viridiplantae</taxon>
        <taxon>Chlorophyta</taxon>
        <taxon>core chlorophytes</taxon>
        <taxon>Chlorophyceae</taxon>
        <taxon>CS clade</taxon>
        <taxon>Chlamydomonadales</taxon>
        <taxon>Haematococcaceae</taxon>
        <taxon>Haematococcus</taxon>
    </lineage>
</organism>
<gene>
    <name evidence="1" type="ORF">HaLaN_27027</name>
</gene>
<name>A0A6A0A7R3_HAELA</name>
<evidence type="ECO:0000313" key="2">
    <source>
        <dbReference type="Proteomes" id="UP000485058"/>
    </source>
</evidence>
<sequence length="150" mass="15256">MSGAAGAGAAGGLLQQLQQELEELRGDKQSIKWVADKALEAAQAAGSSAVMRAIITRSSTLKEGAAGTDPAMAQLLQKKRINLLYLVNTILTIINSPDLSCASAPAIKELPAKVASAFKSLVLGSVPVASEFHKAGAALFTGGAAGPELD</sequence>